<name>A0A2W4YK94_9CYAN</name>
<evidence type="ECO:0000313" key="1">
    <source>
        <dbReference type="EMBL" id="PZO43398.1"/>
    </source>
</evidence>
<protein>
    <recommendedName>
        <fullName evidence="3">Orc1-like AAA ATPase domain-containing protein</fullName>
    </recommendedName>
</protein>
<dbReference type="AlphaFoldDB" id="A0A2W4YK94"/>
<reference evidence="1 2" key="1">
    <citation type="submission" date="2018-04" db="EMBL/GenBank/DDBJ databases">
        <authorList>
            <person name="Go L.Y."/>
            <person name="Mitchell J.A."/>
        </authorList>
    </citation>
    <scope>NUCLEOTIDE SEQUENCE [LARGE SCALE GENOMIC DNA]</scope>
    <source>
        <strain evidence="1">ULC066bin1</strain>
    </source>
</reference>
<accession>A0A2W4YK94</accession>
<reference evidence="1 2" key="2">
    <citation type="submission" date="2018-06" db="EMBL/GenBank/DDBJ databases">
        <title>Metagenomic assembly of (sub)arctic Cyanobacteria and their associated microbiome from non-axenic cultures.</title>
        <authorList>
            <person name="Baurain D."/>
        </authorList>
    </citation>
    <scope>NUCLEOTIDE SEQUENCE [LARGE SCALE GENOMIC DNA]</scope>
    <source>
        <strain evidence="1">ULC066bin1</strain>
    </source>
</reference>
<sequence>MTNADDLFDQASNNIERLGLREIPFTESPIDLQSETLQRIFTGREDKLLQTFNLFKSRDRRRILVYGRIGIGKSAFLLEVLSVLRRKKKQMLTTYISLPANLDLATTALIALARDMPNDEWAQQQLYQMGIPTAMILKERNSEVTANMVFGGKLGEKDLPVTKPQYPTVSLETLLERSQQKYPEGVLIAIDDLDKQDPSTVRKLMHDAQGMLKGRAWFMLTGHPMGMTGDLLTSERGLFDLQLKLEELDQPTTYKMLINYLNSARINNDCKDPNDPRAVLPFLPKTAKKFCEASFGKPRLFNRLGSIVLSTAADLHAETITQEVLEKGLKAAAHSLPLQAALTFQEERVRALLLARGGLSDETVLMEDLQQLGVRTFSELLPILERLEEADLAHQLNQDDTKAFAPIPLPAADEELSLNEPKQ</sequence>
<dbReference type="Proteomes" id="UP000249467">
    <property type="component" value="Unassembled WGS sequence"/>
</dbReference>
<dbReference type="EMBL" id="QBML01000005">
    <property type="protein sequence ID" value="PZO43398.1"/>
    <property type="molecule type" value="Genomic_DNA"/>
</dbReference>
<dbReference type="Gene3D" id="3.40.50.300">
    <property type="entry name" value="P-loop containing nucleotide triphosphate hydrolases"/>
    <property type="match status" value="1"/>
</dbReference>
<dbReference type="InterPro" id="IPR027417">
    <property type="entry name" value="P-loop_NTPase"/>
</dbReference>
<comment type="caution">
    <text evidence="1">The sequence shown here is derived from an EMBL/GenBank/DDBJ whole genome shotgun (WGS) entry which is preliminary data.</text>
</comment>
<evidence type="ECO:0000313" key="2">
    <source>
        <dbReference type="Proteomes" id="UP000249467"/>
    </source>
</evidence>
<organism evidence="1 2">
    <name type="scientific">Pseudanabaena frigida</name>
    <dbReference type="NCBI Taxonomy" id="945775"/>
    <lineage>
        <taxon>Bacteria</taxon>
        <taxon>Bacillati</taxon>
        <taxon>Cyanobacteriota</taxon>
        <taxon>Cyanophyceae</taxon>
        <taxon>Pseudanabaenales</taxon>
        <taxon>Pseudanabaenaceae</taxon>
        <taxon>Pseudanabaena</taxon>
    </lineage>
</organism>
<gene>
    <name evidence="1" type="ORF">DCF19_05505</name>
</gene>
<proteinExistence type="predicted"/>
<dbReference type="SUPFAM" id="SSF52540">
    <property type="entry name" value="P-loop containing nucleoside triphosphate hydrolases"/>
    <property type="match status" value="1"/>
</dbReference>
<evidence type="ECO:0008006" key="3">
    <source>
        <dbReference type="Google" id="ProtNLM"/>
    </source>
</evidence>